<evidence type="ECO:0000256" key="1">
    <source>
        <dbReference type="SAM" id="Phobius"/>
    </source>
</evidence>
<feature type="transmembrane region" description="Helical" evidence="1">
    <location>
        <begin position="332"/>
        <end position="349"/>
    </location>
</feature>
<feature type="transmembrane region" description="Helical" evidence="1">
    <location>
        <begin position="230"/>
        <end position="249"/>
    </location>
</feature>
<feature type="transmembrane region" description="Helical" evidence="1">
    <location>
        <begin position="361"/>
        <end position="380"/>
    </location>
</feature>
<dbReference type="EMBL" id="MGGR01000034">
    <property type="protein sequence ID" value="OGM32287.1"/>
    <property type="molecule type" value="Genomic_DNA"/>
</dbReference>
<sequence>MKKFVNLTKNAFIKKASKYIPYLVLISVSLWSIFPIILKPATSYFKAGDDGLITWQINQTIQKIPNNLENIFETNIFYPYKHTLAYTNLAVPSAVIGYLPVKLTESPFAAYNSVIILTQFLSASFLYLLFKKITQNAWASVIGSLSLLLSKFHMQSIAHIHVFMMHWWLISAYLLWLYKDGKKVKYLYLAALFFIIQLWESFYQAFWIILFGFLVLTPEFKYLKKQLRHILFITPAIFVLASPIFFAYLDIVRGFGQLTSIRTVSHFSMSFNDIWESNFSLGIYINFILSLVILRKNFLKNKKLRLPIILLLLGLILALGPVLKWNGATHKFFGKYFIPLPYTLFYYLIPGFSALRSVDRFFGISFFAMAMIVAISLTFLPKSKKLLVGLIFFTLSIIGGKQVDKTHEFPAPSSYPKVYSWLENQPGKVILEYPPYTWIDDNYSLEMYRMVYSLKHHKYLINGASGFMPPERGKLLSDIKSDLPNNILDQRLRDLGVDYLIVHKDETERKKLFNFESDSKLRKIYDDYESAVYSYVK</sequence>
<comment type="caution">
    <text evidence="2">The sequence shown here is derived from an EMBL/GenBank/DDBJ whole genome shotgun (WGS) entry which is preliminary data.</text>
</comment>
<proteinExistence type="predicted"/>
<keyword evidence="1" id="KW-1133">Transmembrane helix</keyword>
<evidence type="ECO:0000313" key="2">
    <source>
        <dbReference type="EMBL" id="OGM32287.1"/>
    </source>
</evidence>
<evidence type="ECO:0008006" key="4">
    <source>
        <dbReference type="Google" id="ProtNLM"/>
    </source>
</evidence>
<evidence type="ECO:0000313" key="3">
    <source>
        <dbReference type="Proteomes" id="UP000177169"/>
    </source>
</evidence>
<accession>A0A1F7YYD5</accession>
<name>A0A1F7YYD5_9BACT</name>
<dbReference type="AlphaFoldDB" id="A0A1F7YYD5"/>
<feature type="transmembrane region" description="Helical" evidence="1">
    <location>
        <begin position="160"/>
        <end position="177"/>
    </location>
</feature>
<dbReference type="STRING" id="1802505.A3D01_06520"/>
<dbReference type="Proteomes" id="UP000177169">
    <property type="component" value="Unassembled WGS sequence"/>
</dbReference>
<protein>
    <recommendedName>
        <fullName evidence="4">Glycosyltransferase RgtA/B/C/D-like domain-containing protein</fullName>
    </recommendedName>
</protein>
<keyword evidence="1" id="KW-0472">Membrane</keyword>
<feature type="transmembrane region" description="Helical" evidence="1">
    <location>
        <begin position="108"/>
        <end position="130"/>
    </location>
</feature>
<feature type="transmembrane region" description="Helical" evidence="1">
    <location>
        <begin position="274"/>
        <end position="294"/>
    </location>
</feature>
<reference evidence="2 3" key="1">
    <citation type="journal article" date="2016" name="Nat. Commun.">
        <title>Thousands of microbial genomes shed light on interconnected biogeochemical processes in an aquifer system.</title>
        <authorList>
            <person name="Anantharaman K."/>
            <person name="Brown C.T."/>
            <person name="Hug L.A."/>
            <person name="Sharon I."/>
            <person name="Castelle C.J."/>
            <person name="Probst A.J."/>
            <person name="Thomas B.C."/>
            <person name="Singh A."/>
            <person name="Wilkins M.J."/>
            <person name="Karaoz U."/>
            <person name="Brodie E.L."/>
            <person name="Williams K.H."/>
            <person name="Hubbard S.S."/>
            <person name="Banfield J.F."/>
        </authorList>
    </citation>
    <scope>NUCLEOTIDE SEQUENCE [LARGE SCALE GENOMIC DNA]</scope>
</reference>
<gene>
    <name evidence="2" type="ORF">A3D01_06520</name>
</gene>
<feature type="transmembrane region" description="Helical" evidence="1">
    <location>
        <begin position="20"/>
        <end position="38"/>
    </location>
</feature>
<organism evidence="2 3">
    <name type="scientific">Candidatus Woesebacteria bacterium RIFCSPHIGHO2_02_FULL_39_13</name>
    <dbReference type="NCBI Taxonomy" id="1802505"/>
    <lineage>
        <taxon>Bacteria</taxon>
        <taxon>Candidatus Woeseibacteriota</taxon>
    </lineage>
</organism>
<feature type="transmembrane region" description="Helical" evidence="1">
    <location>
        <begin position="306"/>
        <end position="326"/>
    </location>
</feature>
<keyword evidence="1" id="KW-0812">Transmembrane</keyword>